<dbReference type="Proteomes" id="UP000554482">
    <property type="component" value="Unassembled WGS sequence"/>
</dbReference>
<dbReference type="GO" id="GO:0009736">
    <property type="term" value="P:cytokinin-activated signaling pathway"/>
    <property type="evidence" value="ECO:0007669"/>
    <property type="project" value="UniProtKB-KW"/>
</dbReference>
<keyword evidence="2" id="KW-0646">Protease inhibitor</keyword>
<dbReference type="OrthoDB" id="1673781at2759"/>
<keyword evidence="4 8" id="KW-0932">Cytokinin signaling pathway</keyword>
<evidence type="ECO:0000313" key="11">
    <source>
        <dbReference type="Proteomes" id="UP000554482"/>
    </source>
</evidence>
<dbReference type="SMART" id="SM00043">
    <property type="entry name" value="CY"/>
    <property type="match status" value="1"/>
</dbReference>
<protein>
    <recommendedName>
        <fullName evidence="8">Histidine-containing phosphotransfer protein</fullName>
    </recommendedName>
</protein>
<comment type="domain">
    <text evidence="8">Histidine-containing phosphotransfer domain (HPt) contains an active histidine that mediates the phosphotransfer.</text>
</comment>
<dbReference type="PANTHER" id="PTHR28242">
    <property type="entry name" value="PHOSPHORELAY INTERMEDIATE PROTEIN YPD1"/>
    <property type="match status" value="1"/>
</dbReference>
<gene>
    <name evidence="10" type="ORF">FRX31_032656</name>
</gene>
<dbReference type="SUPFAM" id="SSF54403">
    <property type="entry name" value="Cystatin/monellin"/>
    <property type="match status" value="1"/>
</dbReference>
<proteinExistence type="predicted"/>
<evidence type="ECO:0000256" key="1">
    <source>
        <dbReference type="ARBA" id="ARBA00022490"/>
    </source>
</evidence>
<organism evidence="10 11">
    <name type="scientific">Thalictrum thalictroides</name>
    <name type="common">Rue-anemone</name>
    <name type="synonym">Anemone thalictroides</name>
    <dbReference type="NCBI Taxonomy" id="46969"/>
    <lineage>
        <taxon>Eukaryota</taxon>
        <taxon>Viridiplantae</taxon>
        <taxon>Streptophyta</taxon>
        <taxon>Embryophyta</taxon>
        <taxon>Tracheophyta</taxon>
        <taxon>Spermatophyta</taxon>
        <taxon>Magnoliopsida</taxon>
        <taxon>Ranunculales</taxon>
        <taxon>Ranunculaceae</taxon>
        <taxon>Thalictroideae</taxon>
        <taxon>Thalictrum</taxon>
    </lineage>
</organism>
<dbReference type="GO" id="GO:0005634">
    <property type="term" value="C:nucleus"/>
    <property type="evidence" value="ECO:0007669"/>
    <property type="project" value="UniProtKB-SubCell"/>
</dbReference>
<evidence type="ECO:0000256" key="6">
    <source>
        <dbReference type="ARBA" id="ARBA00023242"/>
    </source>
</evidence>
<dbReference type="InterPro" id="IPR036641">
    <property type="entry name" value="HPT_dom_sf"/>
</dbReference>
<dbReference type="InterPro" id="IPR008207">
    <property type="entry name" value="Sig_transdc_His_kin_Hpt_dom"/>
</dbReference>
<dbReference type="FunFam" id="1.20.120.160:FF:000001">
    <property type="entry name" value="Histidine-containing phosphotransfer protein 1"/>
    <property type="match status" value="1"/>
</dbReference>
<dbReference type="Pfam" id="PF01627">
    <property type="entry name" value="Hpt"/>
    <property type="match status" value="1"/>
</dbReference>
<dbReference type="GO" id="GO:0005829">
    <property type="term" value="C:cytosol"/>
    <property type="evidence" value="ECO:0007669"/>
    <property type="project" value="UniProtKB-SubCell"/>
</dbReference>
<dbReference type="GO" id="GO:0009927">
    <property type="term" value="F:histidine phosphotransfer kinase activity"/>
    <property type="evidence" value="ECO:0007669"/>
    <property type="project" value="UniProtKB-UniRule"/>
</dbReference>
<evidence type="ECO:0000256" key="5">
    <source>
        <dbReference type="ARBA" id="ARBA00023012"/>
    </source>
</evidence>
<evidence type="ECO:0000256" key="7">
    <source>
        <dbReference type="PROSITE-ProRule" id="PRU00110"/>
    </source>
</evidence>
<evidence type="ECO:0000259" key="9">
    <source>
        <dbReference type="PROSITE" id="PS50894"/>
    </source>
</evidence>
<dbReference type="InterPro" id="IPR045871">
    <property type="entry name" value="AHP1-5/YPD1"/>
</dbReference>
<reference evidence="10 11" key="1">
    <citation type="submission" date="2020-06" db="EMBL/GenBank/DDBJ databases">
        <title>Transcriptomic and genomic resources for Thalictrum thalictroides and T. hernandezii: Facilitating candidate gene discovery in an emerging model plant lineage.</title>
        <authorList>
            <person name="Arias T."/>
            <person name="Riano-Pachon D.M."/>
            <person name="Di Stilio V.S."/>
        </authorList>
    </citation>
    <scope>NUCLEOTIDE SEQUENCE [LARGE SCALE GENOMIC DNA]</scope>
    <source>
        <strain evidence="11">cv. WT478/WT964</strain>
        <tissue evidence="10">Leaves</tissue>
    </source>
</reference>
<dbReference type="SUPFAM" id="SSF47226">
    <property type="entry name" value="Histidine-containing phosphotransfer domain, HPT domain"/>
    <property type="match status" value="1"/>
</dbReference>
<comment type="caution">
    <text evidence="10">The sequence shown here is derived from an EMBL/GenBank/DDBJ whole genome shotgun (WGS) entry which is preliminary data.</text>
</comment>
<dbReference type="InterPro" id="IPR000010">
    <property type="entry name" value="Cystatin_dom"/>
</dbReference>
<evidence type="ECO:0000256" key="2">
    <source>
        <dbReference type="ARBA" id="ARBA00022690"/>
    </source>
</evidence>
<dbReference type="Gene3D" id="1.20.120.160">
    <property type="entry name" value="HPT domain"/>
    <property type="match status" value="1"/>
</dbReference>
<comment type="function">
    <text evidence="8">Functions as a two-component phosphorelay mediators between cytokinin sensor histidine kinases and response regulators (B-type ARRs). Plays an important role in propagating cytokinin signal transduction.</text>
</comment>
<dbReference type="InterPro" id="IPR046350">
    <property type="entry name" value="Cystatin_sf"/>
</dbReference>
<feature type="domain" description="HPt" evidence="9">
    <location>
        <begin position="116"/>
        <end position="214"/>
    </location>
</feature>
<evidence type="ECO:0000313" key="10">
    <source>
        <dbReference type="EMBL" id="KAF5177758.1"/>
    </source>
</evidence>
<dbReference type="Pfam" id="PF16845">
    <property type="entry name" value="SQAPI"/>
    <property type="match status" value="1"/>
</dbReference>
<dbReference type="AlphaFoldDB" id="A0A7J6UZA7"/>
<dbReference type="PROSITE" id="PS50894">
    <property type="entry name" value="HPT"/>
    <property type="match status" value="1"/>
</dbReference>
<dbReference type="CDD" id="cd00042">
    <property type="entry name" value="CY"/>
    <property type="match status" value="1"/>
</dbReference>
<feature type="modified residue" description="Phosphohistidine" evidence="7">
    <location>
        <position position="157"/>
    </location>
</feature>
<evidence type="ECO:0000256" key="8">
    <source>
        <dbReference type="RuleBase" id="RU369004"/>
    </source>
</evidence>
<comment type="subcellular location">
    <subcellularLocation>
        <location evidence="8">Cytoplasm</location>
        <location evidence="8">Cytosol</location>
    </subcellularLocation>
    <subcellularLocation>
        <location evidence="8">Nucleus</location>
    </subcellularLocation>
</comment>
<evidence type="ECO:0000256" key="3">
    <source>
        <dbReference type="ARBA" id="ARBA00022704"/>
    </source>
</evidence>
<dbReference type="EMBL" id="JABWDY010040958">
    <property type="protein sequence ID" value="KAF5177758.1"/>
    <property type="molecule type" value="Genomic_DNA"/>
</dbReference>
<evidence type="ECO:0000256" key="4">
    <source>
        <dbReference type="ARBA" id="ARBA00022864"/>
    </source>
</evidence>
<dbReference type="GO" id="GO:0004869">
    <property type="term" value="F:cysteine-type endopeptidase inhibitor activity"/>
    <property type="evidence" value="ECO:0007669"/>
    <property type="project" value="UniProtKB-KW"/>
</dbReference>
<dbReference type="GO" id="GO:0043424">
    <property type="term" value="F:protein histidine kinase binding"/>
    <property type="evidence" value="ECO:0007669"/>
    <property type="project" value="UniProtKB-UniRule"/>
</dbReference>
<keyword evidence="11" id="KW-1185">Reference proteome</keyword>
<accession>A0A7J6UZA7</accession>
<keyword evidence="7" id="KW-0597">Phosphoprotein</keyword>
<dbReference type="GO" id="GO:0000160">
    <property type="term" value="P:phosphorelay signal transduction system"/>
    <property type="evidence" value="ECO:0007669"/>
    <property type="project" value="UniProtKB-UniRule"/>
</dbReference>
<keyword evidence="6" id="KW-0539">Nucleus</keyword>
<sequence>MARKTGILVGGWKPIEDIKDPHVQELGKFAVSEHNKEAKTDLSFNEVVRGDTQVVSGLNYRLVVTAKDGSLKKNEYEAIVWEKAWLDSSWVTLSLIEKGFLDEFFSQVQRLQNEGNPGFVVHVFTLYFERAQKLLCEINSLLEQSTVDLKQVEYFLHELKGSSSSVGAHRVTEVCIAFCNLCKEQNLEECFRSMQMLTEEYSLLQHKVKVLFNWEQQILEAGGSIP</sequence>
<keyword evidence="5 8" id="KW-0902">Two-component regulatory system</keyword>
<keyword evidence="3" id="KW-0789">Thiol protease inhibitor</keyword>
<keyword evidence="1" id="KW-0963">Cytoplasm</keyword>
<dbReference type="PANTHER" id="PTHR28242:SF52">
    <property type="entry name" value="PHOSPHORELAY INTERMEDIATE PROTEIN YPD1"/>
    <property type="match status" value="1"/>
</dbReference>
<dbReference type="Gene3D" id="3.10.450.10">
    <property type="match status" value="1"/>
</dbReference>
<name>A0A7J6UZA7_THATH</name>